<dbReference type="InterPro" id="IPR023373">
    <property type="entry name" value="YmcC_sf"/>
</dbReference>
<dbReference type="OrthoDB" id="5591889at2"/>
<dbReference type="AlphaFoldDB" id="A0A3R9EEG4"/>
<reference evidence="1 2" key="1">
    <citation type="submission" date="2018-12" db="EMBL/GenBank/DDBJ databases">
        <title>Genomic taxonomy of the Vibrionaceae family.</title>
        <authorList>
            <person name="Gomez-Gil B."/>
            <person name="Enciso-Ibarra K."/>
        </authorList>
    </citation>
    <scope>NUCLEOTIDE SEQUENCE [LARGE SCALE GENOMIC DNA]</scope>
    <source>
        <strain evidence="1 2">CAIM 594</strain>
    </source>
</reference>
<dbReference type="Gene3D" id="2.40.360.10">
    <property type="entry name" value="YmcC-like"/>
    <property type="match status" value="1"/>
</dbReference>
<dbReference type="InterPro" id="IPR021308">
    <property type="entry name" value="GfcB"/>
</dbReference>
<dbReference type="Proteomes" id="UP000269041">
    <property type="component" value="Unassembled WGS sequence"/>
</dbReference>
<dbReference type="PROSITE" id="PS51257">
    <property type="entry name" value="PROKAR_LIPOPROTEIN"/>
    <property type="match status" value="1"/>
</dbReference>
<protein>
    <submittedName>
        <fullName evidence="1">YjbF family lipoprotein</fullName>
    </submittedName>
</protein>
<keyword evidence="2" id="KW-1185">Reference proteome</keyword>
<evidence type="ECO:0000313" key="2">
    <source>
        <dbReference type="Proteomes" id="UP000269041"/>
    </source>
</evidence>
<accession>A0A3R9EEG4</accession>
<keyword evidence="1" id="KW-0449">Lipoprotein</keyword>
<name>A0A3R9EEG4_9VIBR</name>
<gene>
    <name evidence="1" type="ORF">EJA03_16910</name>
</gene>
<evidence type="ECO:0000313" key="1">
    <source>
        <dbReference type="EMBL" id="RSD29875.1"/>
    </source>
</evidence>
<dbReference type="RefSeq" id="WP_125322913.1">
    <property type="nucleotide sequence ID" value="NZ_AP024889.1"/>
</dbReference>
<comment type="caution">
    <text evidence="1">The sequence shown here is derived from an EMBL/GenBank/DDBJ whole genome shotgun (WGS) entry which is preliminary data.</text>
</comment>
<proteinExistence type="predicted"/>
<dbReference type="Pfam" id="PF11102">
    <property type="entry name" value="YjbF"/>
    <property type="match status" value="1"/>
</dbReference>
<organism evidence="1 2">
    <name type="scientific">Vibrio pectenicida</name>
    <dbReference type="NCBI Taxonomy" id="62763"/>
    <lineage>
        <taxon>Bacteria</taxon>
        <taxon>Pseudomonadati</taxon>
        <taxon>Pseudomonadota</taxon>
        <taxon>Gammaproteobacteria</taxon>
        <taxon>Vibrionales</taxon>
        <taxon>Vibrionaceae</taxon>
        <taxon>Vibrio</taxon>
    </lineage>
</organism>
<sequence length="218" mass="24565">MKHFRFLIIFLLTIASGCSQYIKDTGSTIKEAFTGLPDTVVTAEKVTSLPYASIYARVNDGPRVFMVLAFTEPNPNTGSMRFKWLSSDGAMIATENGRIVKTLLLPSYNLLNFSGSSPRHVSGLESMSWQASYDWQPGYHFNQQASIQSSVIGEELITSLIWQKEAQKIAETVTISNTNKTYKNMFWIDRQGIVVKSKQWAIPEHLMIELEVLKPYKG</sequence>
<dbReference type="EMBL" id="RSFA01000102">
    <property type="protein sequence ID" value="RSD29875.1"/>
    <property type="molecule type" value="Genomic_DNA"/>
</dbReference>
<dbReference type="SUPFAM" id="SSF159270">
    <property type="entry name" value="YmcC-like"/>
    <property type="match status" value="1"/>
</dbReference>